<feature type="binding site" evidence="14">
    <location>
        <begin position="112"/>
        <end position="118"/>
    </location>
    <ligand>
        <name>ATP</name>
        <dbReference type="ChEBI" id="CHEBI:30616"/>
    </ligand>
</feature>
<dbReference type="Pfam" id="PF08245">
    <property type="entry name" value="Mur_ligase_M"/>
    <property type="match status" value="1"/>
</dbReference>
<dbReference type="Gene3D" id="3.40.1190.10">
    <property type="entry name" value="Mur-like, catalytic domain"/>
    <property type="match status" value="1"/>
</dbReference>
<accession>A0A2M7TAD7</accession>
<feature type="domain" description="Mur ligase C-terminal" evidence="16">
    <location>
        <begin position="318"/>
        <end position="449"/>
    </location>
</feature>
<keyword evidence="12 14" id="KW-0961">Cell wall biogenesis/degradation</keyword>
<dbReference type="HAMAP" id="MF_00046">
    <property type="entry name" value="MurC"/>
    <property type="match status" value="1"/>
</dbReference>
<dbReference type="UniPathway" id="UPA00219"/>
<dbReference type="InterPro" id="IPR013221">
    <property type="entry name" value="Mur_ligase_cen"/>
</dbReference>
<dbReference type="GO" id="GO:0008360">
    <property type="term" value="P:regulation of cell shape"/>
    <property type="evidence" value="ECO:0007669"/>
    <property type="project" value="UniProtKB-KW"/>
</dbReference>
<comment type="caution">
    <text evidence="18">The sequence shown here is derived from an EMBL/GenBank/DDBJ whole genome shotgun (WGS) entry which is preliminary data.</text>
</comment>
<comment type="similarity">
    <text evidence="14">Belongs to the MurCDEF family.</text>
</comment>
<dbReference type="GO" id="GO:0071555">
    <property type="term" value="P:cell wall organization"/>
    <property type="evidence" value="ECO:0007669"/>
    <property type="project" value="UniProtKB-KW"/>
</dbReference>
<dbReference type="NCBIfam" id="TIGR01082">
    <property type="entry name" value="murC"/>
    <property type="match status" value="1"/>
</dbReference>
<sequence>MVENLMHIHFVGIGGAGMSGIAKVLLDMGYKVSGSDLKESRYTASLREKGAIISIGHSAGNINDPDVVVVSTAIPTTNPEVKAAKESNIPVMRRAEMLAELGKNLRSIAVAGTHGKTTTTSMISLTFEKTGLDPTFLIGGELNDIGSNAKHGGGEFFVTEADESDGSLLFLNPEVIVLTNIEADHLDYYGSLEAIEEFFLKFVESLPEHGFVVACADNPGVARLMERSEKRFVTYGVEQEGESRPSAHNFIARNVVLHKFGSTYDAYHNGALIGEVKLNVPGVHNVYNSLATIALSNSLGIEMDAVLGALSRFSGVKRRFQVIGTTPDFTLVDDYAHHPTEVEATLSAAKSGDWSRLICVFQPHRYSRTKFLSKEFGPAFSNADVVVLTDVYAAGEDPIPGVTGKAIVDAVLAESPRKNVVYLPKKTEIPKFLLETVREGDLVLTMGAGDISAIGEDFLKLHNHRR</sequence>
<gene>
    <name evidence="14" type="primary">murC</name>
    <name evidence="18" type="ORF">COY37_02545</name>
</gene>
<keyword evidence="11 14" id="KW-0131">Cell cycle</keyword>
<evidence type="ECO:0000259" key="16">
    <source>
        <dbReference type="Pfam" id="PF02875"/>
    </source>
</evidence>
<dbReference type="EMBL" id="PFNG01000062">
    <property type="protein sequence ID" value="PIZ41292.1"/>
    <property type="molecule type" value="Genomic_DNA"/>
</dbReference>
<evidence type="ECO:0000256" key="2">
    <source>
        <dbReference type="ARBA" id="ARBA00004752"/>
    </source>
</evidence>
<keyword evidence="9 14" id="KW-0133">Cell shape</keyword>
<dbReference type="InterPro" id="IPR004101">
    <property type="entry name" value="Mur_ligase_C"/>
</dbReference>
<dbReference type="SUPFAM" id="SSF51984">
    <property type="entry name" value="MurCD N-terminal domain"/>
    <property type="match status" value="1"/>
</dbReference>
<keyword evidence="6 14" id="KW-0132">Cell division</keyword>
<evidence type="ECO:0000256" key="5">
    <source>
        <dbReference type="ARBA" id="ARBA00022598"/>
    </source>
</evidence>
<evidence type="ECO:0000256" key="3">
    <source>
        <dbReference type="ARBA" id="ARBA00012211"/>
    </source>
</evidence>
<keyword evidence="7 14" id="KW-0547">Nucleotide-binding</keyword>
<dbReference type="GO" id="GO:0008763">
    <property type="term" value="F:UDP-N-acetylmuramate-L-alanine ligase activity"/>
    <property type="evidence" value="ECO:0007669"/>
    <property type="project" value="UniProtKB-UniRule"/>
</dbReference>
<dbReference type="EC" id="6.3.2.8" evidence="3 14"/>
<dbReference type="PANTHER" id="PTHR43445:SF3">
    <property type="entry name" value="UDP-N-ACETYLMURAMATE--L-ALANINE LIGASE"/>
    <property type="match status" value="1"/>
</dbReference>
<keyword evidence="4 14" id="KW-0963">Cytoplasm</keyword>
<dbReference type="Gene3D" id="3.40.50.720">
    <property type="entry name" value="NAD(P)-binding Rossmann-like Domain"/>
    <property type="match status" value="1"/>
</dbReference>
<organism evidence="18 19">
    <name type="scientific">Candidatus Aquicultor secundus</name>
    <dbReference type="NCBI Taxonomy" id="1973895"/>
    <lineage>
        <taxon>Bacteria</taxon>
        <taxon>Bacillati</taxon>
        <taxon>Actinomycetota</taxon>
        <taxon>Candidatus Aquicultoria</taxon>
        <taxon>Candidatus Aquicultorales</taxon>
        <taxon>Candidatus Aquicultoraceae</taxon>
        <taxon>Candidatus Aquicultor</taxon>
    </lineage>
</organism>
<evidence type="ECO:0000256" key="4">
    <source>
        <dbReference type="ARBA" id="ARBA00022490"/>
    </source>
</evidence>
<keyword evidence="5 14" id="KW-0436">Ligase</keyword>
<dbReference type="Proteomes" id="UP000230956">
    <property type="component" value="Unassembled WGS sequence"/>
</dbReference>
<evidence type="ECO:0000256" key="1">
    <source>
        <dbReference type="ARBA" id="ARBA00004496"/>
    </source>
</evidence>
<dbReference type="RefSeq" id="WP_286679024.1">
    <property type="nucleotide sequence ID" value="NZ_MNXI01000121.1"/>
</dbReference>
<dbReference type="InterPro" id="IPR005758">
    <property type="entry name" value="UDP-N-AcMur_Ala_ligase_MurC"/>
</dbReference>
<proteinExistence type="inferred from homology"/>
<evidence type="ECO:0000313" key="19">
    <source>
        <dbReference type="Proteomes" id="UP000230956"/>
    </source>
</evidence>
<dbReference type="SUPFAM" id="SSF53623">
    <property type="entry name" value="MurD-like peptide ligases, catalytic domain"/>
    <property type="match status" value="1"/>
</dbReference>
<evidence type="ECO:0000256" key="14">
    <source>
        <dbReference type="HAMAP-Rule" id="MF_00046"/>
    </source>
</evidence>
<evidence type="ECO:0000256" key="11">
    <source>
        <dbReference type="ARBA" id="ARBA00023306"/>
    </source>
</evidence>
<feature type="domain" description="Mur ligase N-terminal catalytic" evidence="15">
    <location>
        <begin position="7"/>
        <end position="103"/>
    </location>
</feature>
<dbReference type="PANTHER" id="PTHR43445">
    <property type="entry name" value="UDP-N-ACETYLMURAMATE--L-ALANINE LIGASE-RELATED"/>
    <property type="match status" value="1"/>
</dbReference>
<evidence type="ECO:0000256" key="12">
    <source>
        <dbReference type="ARBA" id="ARBA00023316"/>
    </source>
</evidence>
<evidence type="ECO:0000256" key="7">
    <source>
        <dbReference type="ARBA" id="ARBA00022741"/>
    </source>
</evidence>
<dbReference type="GO" id="GO:0051301">
    <property type="term" value="P:cell division"/>
    <property type="evidence" value="ECO:0007669"/>
    <property type="project" value="UniProtKB-KW"/>
</dbReference>
<feature type="domain" description="Mur ligase central" evidence="17">
    <location>
        <begin position="110"/>
        <end position="295"/>
    </location>
</feature>
<keyword evidence="10 14" id="KW-0573">Peptidoglycan synthesis</keyword>
<evidence type="ECO:0000256" key="9">
    <source>
        <dbReference type="ARBA" id="ARBA00022960"/>
    </source>
</evidence>
<dbReference type="Gene3D" id="3.90.190.20">
    <property type="entry name" value="Mur ligase, C-terminal domain"/>
    <property type="match status" value="1"/>
</dbReference>
<dbReference type="InterPro" id="IPR036615">
    <property type="entry name" value="Mur_ligase_C_dom_sf"/>
</dbReference>
<evidence type="ECO:0000256" key="13">
    <source>
        <dbReference type="ARBA" id="ARBA00047833"/>
    </source>
</evidence>
<comment type="catalytic activity">
    <reaction evidence="13 14">
        <text>UDP-N-acetyl-alpha-D-muramate + L-alanine + ATP = UDP-N-acetyl-alpha-D-muramoyl-L-alanine + ADP + phosphate + H(+)</text>
        <dbReference type="Rhea" id="RHEA:23372"/>
        <dbReference type="ChEBI" id="CHEBI:15378"/>
        <dbReference type="ChEBI" id="CHEBI:30616"/>
        <dbReference type="ChEBI" id="CHEBI:43474"/>
        <dbReference type="ChEBI" id="CHEBI:57972"/>
        <dbReference type="ChEBI" id="CHEBI:70757"/>
        <dbReference type="ChEBI" id="CHEBI:83898"/>
        <dbReference type="ChEBI" id="CHEBI:456216"/>
        <dbReference type="EC" id="6.3.2.8"/>
    </reaction>
</comment>
<dbReference type="AlphaFoldDB" id="A0A2M7TAD7"/>
<comment type="pathway">
    <text evidence="2 14">Cell wall biogenesis; peptidoglycan biosynthesis.</text>
</comment>
<dbReference type="Pfam" id="PF02875">
    <property type="entry name" value="Mur_ligase_C"/>
    <property type="match status" value="1"/>
</dbReference>
<keyword evidence="8 14" id="KW-0067">ATP-binding</keyword>
<dbReference type="GO" id="GO:0009252">
    <property type="term" value="P:peptidoglycan biosynthetic process"/>
    <property type="evidence" value="ECO:0007669"/>
    <property type="project" value="UniProtKB-UniRule"/>
</dbReference>
<dbReference type="InterPro" id="IPR050061">
    <property type="entry name" value="MurCDEF_pg_biosynth"/>
</dbReference>
<dbReference type="Pfam" id="PF01225">
    <property type="entry name" value="Mur_ligase"/>
    <property type="match status" value="1"/>
</dbReference>
<evidence type="ECO:0000313" key="18">
    <source>
        <dbReference type="EMBL" id="PIZ41292.1"/>
    </source>
</evidence>
<evidence type="ECO:0000259" key="17">
    <source>
        <dbReference type="Pfam" id="PF08245"/>
    </source>
</evidence>
<evidence type="ECO:0000256" key="8">
    <source>
        <dbReference type="ARBA" id="ARBA00022840"/>
    </source>
</evidence>
<evidence type="ECO:0000256" key="10">
    <source>
        <dbReference type="ARBA" id="ARBA00022984"/>
    </source>
</evidence>
<comment type="function">
    <text evidence="14">Cell wall formation.</text>
</comment>
<evidence type="ECO:0000256" key="6">
    <source>
        <dbReference type="ARBA" id="ARBA00022618"/>
    </source>
</evidence>
<name>A0A2M7TAD7_9ACTN</name>
<reference evidence="19" key="1">
    <citation type="submission" date="2017-09" db="EMBL/GenBank/DDBJ databases">
        <title>Depth-based differentiation of microbial function through sediment-hosted aquifers and enrichment of novel symbionts in the deep terrestrial subsurface.</title>
        <authorList>
            <person name="Probst A.J."/>
            <person name="Ladd B."/>
            <person name="Jarett J.K."/>
            <person name="Geller-Mcgrath D.E."/>
            <person name="Sieber C.M.K."/>
            <person name="Emerson J.B."/>
            <person name="Anantharaman K."/>
            <person name="Thomas B.C."/>
            <person name="Malmstrom R."/>
            <person name="Stieglmeier M."/>
            <person name="Klingl A."/>
            <person name="Woyke T."/>
            <person name="Ryan C.M."/>
            <person name="Banfield J.F."/>
        </authorList>
    </citation>
    <scope>NUCLEOTIDE SEQUENCE [LARGE SCALE GENOMIC DNA]</scope>
</reference>
<dbReference type="InterPro" id="IPR036565">
    <property type="entry name" value="Mur-like_cat_sf"/>
</dbReference>
<dbReference type="GO" id="GO:0005737">
    <property type="term" value="C:cytoplasm"/>
    <property type="evidence" value="ECO:0007669"/>
    <property type="project" value="UniProtKB-SubCell"/>
</dbReference>
<dbReference type="GO" id="GO:0005524">
    <property type="term" value="F:ATP binding"/>
    <property type="evidence" value="ECO:0007669"/>
    <property type="project" value="UniProtKB-UniRule"/>
</dbReference>
<comment type="subcellular location">
    <subcellularLocation>
        <location evidence="1 14">Cytoplasm</location>
    </subcellularLocation>
</comment>
<protein>
    <recommendedName>
        <fullName evidence="3 14">UDP-N-acetylmuramate--L-alanine ligase</fullName>
        <ecNumber evidence="3 14">6.3.2.8</ecNumber>
    </recommendedName>
    <alternativeName>
        <fullName evidence="14">UDP-N-acetylmuramoyl-L-alanine synthetase</fullName>
    </alternativeName>
</protein>
<evidence type="ECO:0000259" key="15">
    <source>
        <dbReference type="Pfam" id="PF01225"/>
    </source>
</evidence>
<dbReference type="SUPFAM" id="SSF53244">
    <property type="entry name" value="MurD-like peptide ligases, peptide-binding domain"/>
    <property type="match status" value="1"/>
</dbReference>
<dbReference type="InterPro" id="IPR000713">
    <property type="entry name" value="Mur_ligase_N"/>
</dbReference>